<dbReference type="GO" id="GO:0004527">
    <property type="term" value="F:exonuclease activity"/>
    <property type="evidence" value="ECO:0007669"/>
    <property type="project" value="UniProtKB-KW"/>
</dbReference>
<evidence type="ECO:0000256" key="1">
    <source>
        <dbReference type="SAM" id="SignalP"/>
    </source>
</evidence>
<feature type="chain" id="PRO_5032359675" evidence="1">
    <location>
        <begin position="20"/>
        <end position="345"/>
    </location>
</feature>
<dbReference type="RefSeq" id="WP_153548429.1">
    <property type="nucleotide sequence ID" value="NZ_WIXK01000006.1"/>
</dbReference>
<dbReference type="SUPFAM" id="SSF56219">
    <property type="entry name" value="DNase I-like"/>
    <property type="match status" value="1"/>
</dbReference>
<evidence type="ECO:0000259" key="2">
    <source>
        <dbReference type="Pfam" id="PF03372"/>
    </source>
</evidence>
<dbReference type="Gene3D" id="3.60.10.10">
    <property type="entry name" value="Endonuclease/exonuclease/phosphatase"/>
    <property type="match status" value="1"/>
</dbReference>
<dbReference type="GO" id="GO:0004519">
    <property type="term" value="F:endonuclease activity"/>
    <property type="evidence" value="ECO:0007669"/>
    <property type="project" value="UniProtKB-KW"/>
</dbReference>
<proteinExistence type="predicted"/>
<keyword evidence="3" id="KW-0255">Endonuclease</keyword>
<comment type="caution">
    <text evidence="3">The sequence shown here is derived from an EMBL/GenBank/DDBJ whole genome shotgun (WGS) entry which is preliminary data.</text>
</comment>
<accession>A0A844B059</accession>
<dbReference type="InterPro" id="IPR005135">
    <property type="entry name" value="Endo/exonuclease/phosphatase"/>
</dbReference>
<dbReference type="EMBL" id="WIXK01000006">
    <property type="protein sequence ID" value="MQY43531.1"/>
    <property type="molecule type" value="Genomic_DNA"/>
</dbReference>
<keyword evidence="3" id="KW-0540">Nuclease</keyword>
<dbReference type="Proteomes" id="UP000436694">
    <property type="component" value="Unassembled WGS sequence"/>
</dbReference>
<protein>
    <submittedName>
        <fullName evidence="3">Endonuclease/exonuclease/phosphatase family protein</fullName>
    </submittedName>
</protein>
<dbReference type="AlphaFoldDB" id="A0A844B059"/>
<feature type="signal peptide" evidence="1">
    <location>
        <begin position="1"/>
        <end position="19"/>
    </location>
</feature>
<keyword evidence="3" id="KW-0378">Hydrolase</keyword>
<keyword evidence="4" id="KW-1185">Reference proteome</keyword>
<gene>
    <name evidence="3" type="ORF">GG681_12865</name>
</gene>
<keyword evidence="3" id="KW-0269">Exonuclease</keyword>
<name>A0A844B059_9RHOB</name>
<organism evidence="3 4">
    <name type="scientific">Tritonibacter aquimaris</name>
    <dbReference type="NCBI Taxonomy" id="2663379"/>
    <lineage>
        <taxon>Bacteria</taxon>
        <taxon>Pseudomonadati</taxon>
        <taxon>Pseudomonadota</taxon>
        <taxon>Alphaproteobacteria</taxon>
        <taxon>Rhodobacterales</taxon>
        <taxon>Paracoccaceae</taxon>
        <taxon>Tritonibacter</taxon>
    </lineage>
</organism>
<feature type="domain" description="Endonuclease/exonuclease/phosphatase" evidence="2">
    <location>
        <begin position="26"/>
        <end position="326"/>
    </location>
</feature>
<evidence type="ECO:0000313" key="4">
    <source>
        <dbReference type="Proteomes" id="UP000436694"/>
    </source>
</evidence>
<reference evidence="3 4" key="1">
    <citation type="submission" date="2019-10" db="EMBL/GenBank/DDBJ databases">
        <title>Epibacterium sp. nov., isolated from seawater.</title>
        <authorList>
            <person name="Zhang X."/>
            <person name="Li N."/>
        </authorList>
    </citation>
    <scope>NUCLEOTIDE SEQUENCE [LARGE SCALE GENOMIC DNA]</scope>
    <source>
        <strain evidence="3 4">SM1969</strain>
    </source>
</reference>
<evidence type="ECO:0000313" key="3">
    <source>
        <dbReference type="EMBL" id="MQY43531.1"/>
    </source>
</evidence>
<dbReference type="Pfam" id="PF03372">
    <property type="entry name" value="Exo_endo_phos"/>
    <property type="match status" value="1"/>
</dbReference>
<dbReference type="InterPro" id="IPR036691">
    <property type="entry name" value="Endo/exonu/phosph_ase_sf"/>
</dbReference>
<keyword evidence="1" id="KW-0732">Signal</keyword>
<sequence length="345" mass="37917">MRAVLAVSFFLFGALAALADTFKIATYNTELSQDGPGLLLRALETRRLPQVEAVLATLAAADADILILQGIDWDLEHAALTALTTRLSELGMDYPFTFSREPNSGSATALDMNGDGKRATAADTQSYGAFRGAHGLAVLSRFPLQTEEVRDLSTLLWQDLPDANLPTHADDTPFPSREAQSIQRLSSTNHWILPVKISEASQINLVVFHATPPVFDGPEDRNGKRNRDELLLLQKILDGSYPPPIDGPIILVGDANLDPDKGAGQKQAIRELLAHPRLQDTRPHGEIHQNATVNWQQTGPMRVDYVLPETSLETVRSAVLWPKDQTHPAHSASRHYLVWVEIVIP</sequence>